<evidence type="ECO:0000256" key="3">
    <source>
        <dbReference type="ARBA" id="ARBA00022598"/>
    </source>
</evidence>
<comment type="subunit">
    <text evidence="8">Homodimer.</text>
</comment>
<feature type="binding site" evidence="8">
    <location>
        <position position="176"/>
    </location>
    <ligand>
        <name>ATP</name>
        <dbReference type="ChEBI" id="CHEBI:30616"/>
    </ligand>
</feature>
<dbReference type="SUPFAM" id="SSF52374">
    <property type="entry name" value="Nucleotidylyl transferase"/>
    <property type="match status" value="1"/>
</dbReference>
<dbReference type="HAMAP" id="MF_00158">
    <property type="entry name" value="PanC"/>
    <property type="match status" value="1"/>
</dbReference>
<feature type="binding site" evidence="8">
    <location>
        <begin position="30"/>
        <end position="37"/>
    </location>
    <ligand>
        <name>ATP</name>
        <dbReference type="ChEBI" id="CHEBI:30616"/>
    </ligand>
</feature>
<dbReference type="PANTHER" id="PTHR21299:SF1">
    <property type="entry name" value="PANTOATE--BETA-ALANINE LIGASE"/>
    <property type="match status" value="1"/>
</dbReference>
<organism evidence="9">
    <name type="scientific">Thermodesulfovibrio autotrophicus</name>
    <dbReference type="NCBI Taxonomy" id="3118333"/>
    <lineage>
        <taxon>Bacteria</taxon>
        <taxon>Pseudomonadati</taxon>
        <taxon>Nitrospirota</taxon>
        <taxon>Thermodesulfovibrionia</taxon>
        <taxon>Thermodesulfovibrionales</taxon>
        <taxon>Thermodesulfovibrionaceae</taxon>
        <taxon>Thermodesulfovibrio</taxon>
    </lineage>
</organism>
<dbReference type="GO" id="GO:0005524">
    <property type="term" value="F:ATP binding"/>
    <property type="evidence" value="ECO:0007669"/>
    <property type="project" value="UniProtKB-KW"/>
</dbReference>
<dbReference type="InterPro" id="IPR004821">
    <property type="entry name" value="Cyt_trans-like"/>
</dbReference>
<dbReference type="FunFam" id="3.40.50.620:FF:000013">
    <property type="entry name" value="Pantothenate synthetase"/>
    <property type="match status" value="1"/>
</dbReference>
<evidence type="ECO:0000256" key="5">
    <source>
        <dbReference type="ARBA" id="ARBA00022741"/>
    </source>
</evidence>
<dbReference type="Pfam" id="PF02569">
    <property type="entry name" value="Pantoate_ligase"/>
    <property type="match status" value="1"/>
</dbReference>
<evidence type="ECO:0000256" key="6">
    <source>
        <dbReference type="ARBA" id="ARBA00022840"/>
    </source>
</evidence>
<dbReference type="Gene3D" id="3.30.1300.10">
    <property type="entry name" value="Pantoate-beta-alanine ligase, C-terminal domain"/>
    <property type="match status" value="1"/>
</dbReference>
<dbReference type="InterPro" id="IPR003721">
    <property type="entry name" value="Pantoate_ligase"/>
</dbReference>
<dbReference type="GO" id="GO:0015940">
    <property type="term" value="P:pantothenate biosynthetic process"/>
    <property type="evidence" value="ECO:0007669"/>
    <property type="project" value="UniProtKB-UniRule"/>
</dbReference>
<dbReference type="KEGG" id="taut:V4D30_09500"/>
<keyword evidence="8" id="KW-0963">Cytoplasm</keyword>
<comment type="function">
    <text evidence="8">Catalyzes the condensation of pantoate with beta-alanine in an ATP-dependent reaction via a pantoyl-adenylate intermediate.</text>
</comment>
<keyword evidence="6 8" id="KW-0067">ATP-binding</keyword>
<dbReference type="NCBIfam" id="TIGR00125">
    <property type="entry name" value="cyt_tran_rel"/>
    <property type="match status" value="1"/>
</dbReference>
<evidence type="ECO:0000313" key="9">
    <source>
        <dbReference type="EMBL" id="XCH46568.1"/>
    </source>
</evidence>
<dbReference type="RefSeq" id="WP_353684096.1">
    <property type="nucleotide sequence ID" value="NZ_CP144373.1"/>
</dbReference>
<comment type="pathway">
    <text evidence="1 8">Cofactor biosynthesis; (R)-pantothenate biosynthesis; (R)-pantothenate from (R)-pantoate and beta-alanine: step 1/1.</text>
</comment>
<dbReference type="CDD" id="cd00560">
    <property type="entry name" value="PanC"/>
    <property type="match status" value="1"/>
</dbReference>
<comment type="similarity">
    <text evidence="2 8">Belongs to the pantothenate synthetase family.</text>
</comment>
<dbReference type="EC" id="6.3.2.1" evidence="8"/>
<dbReference type="EMBL" id="CP144373">
    <property type="protein sequence ID" value="XCH46568.1"/>
    <property type="molecule type" value="Genomic_DNA"/>
</dbReference>
<keyword evidence="4 8" id="KW-0566">Pantothenate biosynthesis</keyword>
<dbReference type="NCBIfam" id="TIGR00018">
    <property type="entry name" value="panC"/>
    <property type="match status" value="1"/>
</dbReference>
<dbReference type="AlphaFoldDB" id="A0AAU8GZ60"/>
<sequence length="281" mass="32292">MEIIRIPRIMREISRELRAKGKSIGFVPTMGALHEGHLSLIKRAKEENDFTVVSIFVNPTQFAQGEDYDRYPRDVESDKEKLQKIEIDYLFLPDVESLYPQGYSTYVTVEGLSDKLCGKFRPGHFRGVATIVCKLFNIIKPAKAYFGQKDYQQSLIIRRMVEDLNFDIEIIVCPTIREQDGLAMSSRNLYLNEEERKAATVIYKALQEGEKLLKQGAQPVDVNLNMMEILKNEPLVKEIQYAGVFDPLTLEEVKEKQKKYLLAIALKIAETRLIDNLLVEV</sequence>
<evidence type="ECO:0000256" key="1">
    <source>
        <dbReference type="ARBA" id="ARBA00004990"/>
    </source>
</evidence>
<accession>A0AAU8GZ60</accession>
<feature type="binding site" evidence="8">
    <location>
        <position position="61"/>
    </location>
    <ligand>
        <name>(R)-pantoate</name>
        <dbReference type="ChEBI" id="CHEBI:15980"/>
    </ligand>
</feature>
<dbReference type="InterPro" id="IPR014729">
    <property type="entry name" value="Rossmann-like_a/b/a_fold"/>
</dbReference>
<feature type="binding site" evidence="8">
    <location>
        <begin position="147"/>
        <end position="150"/>
    </location>
    <ligand>
        <name>ATP</name>
        <dbReference type="ChEBI" id="CHEBI:30616"/>
    </ligand>
</feature>
<name>A0AAU8GZ60_9BACT</name>
<proteinExistence type="inferred from homology"/>
<evidence type="ECO:0000256" key="2">
    <source>
        <dbReference type="ARBA" id="ARBA00009256"/>
    </source>
</evidence>
<keyword evidence="3 8" id="KW-0436">Ligase</keyword>
<comment type="miscellaneous">
    <text evidence="8">The reaction proceeds by a bi uni uni bi ping pong mechanism.</text>
</comment>
<feature type="binding site" evidence="8">
    <location>
        <begin position="184"/>
        <end position="187"/>
    </location>
    <ligand>
        <name>ATP</name>
        <dbReference type="ChEBI" id="CHEBI:30616"/>
    </ligand>
</feature>
<gene>
    <name evidence="8 9" type="primary">panC</name>
    <name evidence="9" type="ORF">V4D30_09500</name>
</gene>
<evidence type="ECO:0000256" key="7">
    <source>
        <dbReference type="ARBA" id="ARBA00048258"/>
    </source>
</evidence>
<feature type="active site" description="Proton donor" evidence="8">
    <location>
        <position position="37"/>
    </location>
</feature>
<feature type="binding site" evidence="8">
    <location>
        <position position="153"/>
    </location>
    <ligand>
        <name>(R)-pantoate</name>
        <dbReference type="ChEBI" id="CHEBI:15980"/>
    </ligand>
</feature>
<feature type="binding site" evidence="8">
    <location>
        <position position="61"/>
    </location>
    <ligand>
        <name>beta-alanine</name>
        <dbReference type="ChEBI" id="CHEBI:57966"/>
    </ligand>
</feature>
<reference evidence="9" key="1">
    <citation type="submission" date="2024-01" db="EMBL/GenBank/DDBJ databases">
        <title>The first autotrophic representatives of the genus Thermodesulfovibrio.</title>
        <authorList>
            <person name="Maltseva A.I."/>
            <person name="Elcheninov A.G."/>
            <person name="Kublanov I.V."/>
            <person name="Lebedinsky A.V."/>
            <person name="Frolov E.N."/>
        </authorList>
    </citation>
    <scope>NUCLEOTIDE SEQUENCE</scope>
    <source>
        <strain evidence="9">3907-1M</strain>
    </source>
</reference>
<dbReference type="PANTHER" id="PTHR21299">
    <property type="entry name" value="CYTIDYLATE KINASE/PANTOATE-BETA-ALANINE LIGASE"/>
    <property type="match status" value="1"/>
</dbReference>
<dbReference type="Gene3D" id="3.40.50.620">
    <property type="entry name" value="HUPs"/>
    <property type="match status" value="1"/>
</dbReference>
<comment type="catalytic activity">
    <reaction evidence="7 8">
        <text>(R)-pantoate + beta-alanine + ATP = (R)-pantothenate + AMP + diphosphate + H(+)</text>
        <dbReference type="Rhea" id="RHEA:10912"/>
        <dbReference type="ChEBI" id="CHEBI:15378"/>
        <dbReference type="ChEBI" id="CHEBI:15980"/>
        <dbReference type="ChEBI" id="CHEBI:29032"/>
        <dbReference type="ChEBI" id="CHEBI:30616"/>
        <dbReference type="ChEBI" id="CHEBI:33019"/>
        <dbReference type="ChEBI" id="CHEBI:57966"/>
        <dbReference type="ChEBI" id="CHEBI:456215"/>
        <dbReference type="EC" id="6.3.2.1"/>
    </reaction>
</comment>
<dbReference type="GO" id="GO:0005829">
    <property type="term" value="C:cytosol"/>
    <property type="evidence" value="ECO:0007669"/>
    <property type="project" value="TreeGrafter"/>
</dbReference>
<evidence type="ECO:0000256" key="4">
    <source>
        <dbReference type="ARBA" id="ARBA00022655"/>
    </source>
</evidence>
<evidence type="ECO:0000256" key="8">
    <source>
        <dbReference type="HAMAP-Rule" id="MF_00158"/>
    </source>
</evidence>
<dbReference type="GO" id="GO:0004592">
    <property type="term" value="F:pantoate-beta-alanine ligase activity"/>
    <property type="evidence" value="ECO:0007669"/>
    <property type="project" value="UniProtKB-UniRule"/>
</dbReference>
<comment type="subcellular location">
    <subcellularLocation>
        <location evidence="8">Cytoplasm</location>
    </subcellularLocation>
</comment>
<protein>
    <recommendedName>
        <fullName evidence="8">Pantothenate synthetase</fullName>
        <shortName evidence="8">PS</shortName>
        <ecNumber evidence="8">6.3.2.1</ecNumber>
    </recommendedName>
    <alternativeName>
        <fullName evidence="8">Pantoate--beta-alanine ligase</fullName>
    </alternativeName>
    <alternativeName>
        <fullName evidence="8">Pantoate-activating enzyme</fullName>
    </alternativeName>
</protein>
<keyword evidence="5 8" id="KW-0547">Nucleotide-binding</keyword>
<dbReference type="InterPro" id="IPR042176">
    <property type="entry name" value="Pantoate_ligase_C"/>
</dbReference>